<keyword evidence="1" id="KW-0175">Coiled coil</keyword>
<dbReference type="PANTHER" id="PTHR18916:SF10">
    <property type="entry name" value="CAP-GLY DOMAIN-CONTAINING LINKER PROTEIN 2"/>
    <property type="match status" value="1"/>
</dbReference>
<dbReference type="Pfam" id="PF01302">
    <property type="entry name" value="CAP_GLY"/>
    <property type="match status" value="2"/>
</dbReference>
<dbReference type="InterPro" id="IPR000938">
    <property type="entry name" value="CAP-Gly_domain"/>
</dbReference>
<dbReference type="InterPro" id="IPR036859">
    <property type="entry name" value="CAP-Gly_dom_sf"/>
</dbReference>
<feature type="region of interest" description="Disordered" evidence="2">
    <location>
        <begin position="130"/>
        <end position="169"/>
    </location>
</feature>
<feature type="compositionally biased region" description="Basic residues" evidence="2">
    <location>
        <begin position="763"/>
        <end position="780"/>
    </location>
</feature>
<accession>Q4T2S0</accession>
<feature type="compositionally biased region" description="Low complexity" evidence="2">
    <location>
        <begin position="727"/>
        <end position="738"/>
    </location>
</feature>
<dbReference type="FunFam" id="2.30.30.190:FF:000001">
    <property type="entry name" value="Putative CAP-Gly domain-containing linker protein 1"/>
    <property type="match status" value="1"/>
</dbReference>
<dbReference type="PROSITE" id="PS50245">
    <property type="entry name" value="CAP_GLY_2"/>
    <property type="match status" value="2"/>
</dbReference>
<gene>
    <name evidence="4" type="ORF">GSTENG00008208001</name>
</gene>
<evidence type="ECO:0000259" key="3">
    <source>
        <dbReference type="PROSITE" id="PS50245"/>
    </source>
</evidence>
<comment type="caution">
    <text evidence="4">The sequence shown here is derived from an EMBL/GenBank/DDBJ whole genome shotgun (WGS) entry which is preliminary data.</text>
</comment>
<dbReference type="GO" id="GO:0005938">
    <property type="term" value="C:cell cortex"/>
    <property type="evidence" value="ECO:0007669"/>
    <property type="project" value="TreeGrafter"/>
</dbReference>
<feature type="coiled-coil region" evidence="1">
    <location>
        <begin position="341"/>
        <end position="389"/>
    </location>
</feature>
<dbReference type="GO" id="GO:0051010">
    <property type="term" value="F:microtubule plus-end binding"/>
    <property type="evidence" value="ECO:0007669"/>
    <property type="project" value="TreeGrafter"/>
</dbReference>
<dbReference type="PROSITE" id="PS00845">
    <property type="entry name" value="CAP_GLY_1"/>
    <property type="match status" value="2"/>
</dbReference>
<feature type="region of interest" description="Disordered" evidence="2">
    <location>
        <begin position="856"/>
        <end position="892"/>
    </location>
</feature>
<dbReference type="SMART" id="SM01052">
    <property type="entry name" value="CAP_GLY"/>
    <property type="match status" value="2"/>
</dbReference>
<name>Q4T2S0_TETNG</name>
<feature type="region of interest" description="Disordered" evidence="2">
    <location>
        <begin position="563"/>
        <end position="606"/>
    </location>
</feature>
<dbReference type="AlphaFoldDB" id="Q4T2S0"/>
<protein>
    <submittedName>
        <fullName evidence="4">(spotted green pufferfish) hypothetical protein</fullName>
    </submittedName>
</protein>
<feature type="region of interest" description="Disordered" evidence="2">
    <location>
        <begin position="1"/>
        <end position="35"/>
    </location>
</feature>
<sequence>MLKSSGLKIPGRGPKHASPMGRTPGGTSSPAPKDSKDPALVCVCVYCPQKPTTPTKLSEEGDDLLGDLAVGEQVWVNGVKPGVVAYLGETQFAPGQWAGVILNDLRGKNDGSVGGVRYFECQPLQGIFTRPSKLTRQPLGEGSDAPSAESLPGQNQAQQGGGGPAGPRVVVPLREGLLNSAVKTGNESGSNMSDSGSVKKGGDKDLRVGDRVLVGGSKMGVIRYMGETDFAKGEWCGVELDEPLGKNDGAVAGTRYFQCLPKFGLFAPVHKVLRIGFPSTSPAKAKKSKRVAMGVSSLAHSPSSSSISSVSSVASSVSGRPSRAGLLTETSSRYARKISGTTALQEALKEKQQHIEQLLAERDLERAEMAKATSRIAEVEKDLGLLKTQHLQVSPPGPEGVCVSVRDRLLLRSTSQSRRTTCCRREVSWPALRKTSRSWPISWRRRRGASHLGGRSVGCPAPRWSHLLPVSRKVEDLQFRVEEECITKGDLEVLSLPVHRCPPSPRGQKCPQPPSGFVREPGSSGFRLEAAPAEQTTVEEQSRIAGLEEELRLRRAEVEDLQARLGGGAHPQPPPGRRAEESGQKQEAESLRAAVDSKNQEISEMKQKLQQASEEKVEMMDAWKTKLDALVSDHQRSMEELKVALSSGPEGPAGQEPDAPELRATLEALKMEHQLEMENLKAKHEIQAALLTKEREDLSARLQELQEPQEQRSARPASRGGPTQRPGASRAWRSSAGSCRRRSEGWRRWSGRRRSCSRSCSSPRRRRPTTRGGARRRSRSCRSSVRATANRLQAAQADRHAPQDAEVIQEPEEEEEKMKLKQSVDETMEKLQKREKEVSALASQVQGLQAQLTVLEGKVRSGREEGRPSGQGEDARGGGLESMSRKSQDASGQLVHISQELLKKERSLNELRVLVMESQRHSRDLEKDLARDVHKAEWTLKEQKLEDDIRTLRHRDCCWWVCSRLRLPTSPPPSPPASAPPPGPREVFSRPPALLHAGAVGAGLGDEPPAAAAAQHRGRAEERPGAQPAGGPAGPGHEETPGKEPGRTGAGQRGP</sequence>
<evidence type="ECO:0000256" key="1">
    <source>
        <dbReference type="SAM" id="Coils"/>
    </source>
</evidence>
<dbReference type="SUPFAM" id="SSF74924">
    <property type="entry name" value="Cap-Gly domain"/>
    <property type="match status" value="2"/>
</dbReference>
<feature type="region of interest" description="Disordered" evidence="2">
    <location>
        <begin position="503"/>
        <end position="524"/>
    </location>
</feature>
<reference evidence="4" key="1">
    <citation type="journal article" date="2004" name="Nature">
        <title>Genome duplication in the teleost fish Tetraodon nigroviridis reveals the early vertebrate proto-karyotype.</title>
        <authorList>
            <person name="Jaillon O."/>
            <person name="Aury J.-M."/>
            <person name="Brunet F."/>
            <person name="Petit J.-L."/>
            <person name="Stange-Thomann N."/>
            <person name="Mauceli E."/>
            <person name="Bouneau L."/>
            <person name="Fischer C."/>
            <person name="Ozouf-Costaz C."/>
            <person name="Bernot A."/>
            <person name="Nicaud S."/>
            <person name="Jaffe D."/>
            <person name="Fisher S."/>
            <person name="Lutfalla G."/>
            <person name="Dossat C."/>
            <person name="Segurens B."/>
            <person name="Dasilva C."/>
            <person name="Salanoubat M."/>
            <person name="Levy M."/>
            <person name="Boudet N."/>
            <person name="Castellano S."/>
            <person name="Anthouard V."/>
            <person name="Jubin C."/>
            <person name="Castelli V."/>
            <person name="Katinka M."/>
            <person name="Vacherie B."/>
            <person name="Biemont C."/>
            <person name="Skalli Z."/>
            <person name="Cattolico L."/>
            <person name="Poulain J."/>
            <person name="De Berardinis V."/>
            <person name="Cruaud C."/>
            <person name="Duprat S."/>
            <person name="Brottier P."/>
            <person name="Coutanceau J.-P."/>
            <person name="Gouzy J."/>
            <person name="Parra G."/>
            <person name="Lardier G."/>
            <person name="Chapple C."/>
            <person name="McKernan K.J."/>
            <person name="McEwan P."/>
            <person name="Bosak S."/>
            <person name="Kellis M."/>
            <person name="Volff J.-N."/>
            <person name="Guigo R."/>
            <person name="Zody M.C."/>
            <person name="Mesirov J."/>
            <person name="Lindblad-Toh K."/>
            <person name="Birren B."/>
            <person name="Nusbaum C."/>
            <person name="Kahn D."/>
            <person name="Robinson-Rechavi M."/>
            <person name="Laudet V."/>
            <person name="Schachter V."/>
            <person name="Quetier F."/>
            <person name="Saurin W."/>
            <person name="Scarpelli C."/>
            <person name="Wincker P."/>
            <person name="Lander E.S."/>
            <person name="Weissenbach J."/>
            <person name="Roest Crollius H."/>
        </authorList>
    </citation>
    <scope>NUCLEOTIDE SEQUENCE [LARGE SCALE GENOMIC DNA]</scope>
</reference>
<feature type="compositionally biased region" description="Basic and acidic residues" evidence="2">
    <location>
        <begin position="857"/>
        <end position="867"/>
    </location>
</feature>
<feature type="compositionally biased region" description="Low complexity" evidence="2">
    <location>
        <begin position="993"/>
        <end position="1015"/>
    </location>
</feature>
<feature type="region of interest" description="Disordered" evidence="2">
    <location>
        <begin position="697"/>
        <end position="822"/>
    </location>
</feature>
<evidence type="ECO:0000313" key="4">
    <source>
        <dbReference type="EMBL" id="CAF92812.1"/>
    </source>
</evidence>
<feature type="region of interest" description="Disordered" evidence="2">
    <location>
        <begin position="966"/>
        <end position="1055"/>
    </location>
</feature>
<dbReference type="EMBL" id="CAAE01010201">
    <property type="protein sequence ID" value="CAF92812.1"/>
    <property type="molecule type" value="Genomic_DNA"/>
</dbReference>
<dbReference type="Gene3D" id="2.30.30.190">
    <property type="entry name" value="CAP Gly-rich-like domain"/>
    <property type="match status" value="2"/>
</dbReference>
<dbReference type="PANTHER" id="PTHR18916">
    <property type="entry name" value="DYNACTIN 1-RELATED MICROTUBULE-BINDING"/>
    <property type="match status" value="1"/>
</dbReference>
<feature type="domain" description="CAP-Gly" evidence="3">
    <location>
        <begin position="226"/>
        <end position="268"/>
    </location>
</feature>
<feature type="region of interest" description="Disordered" evidence="2">
    <location>
        <begin position="182"/>
        <end position="204"/>
    </location>
</feature>
<dbReference type="GO" id="GO:0005634">
    <property type="term" value="C:nucleus"/>
    <property type="evidence" value="ECO:0007669"/>
    <property type="project" value="TreeGrafter"/>
</dbReference>
<feature type="compositionally biased region" description="Pro residues" evidence="2">
    <location>
        <begin position="969"/>
        <end position="984"/>
    </location>
</feature>
<organism evidence="4">
    <name type="scientific">Tetraodon nigroviridis</name>
    <name type="common">Spotted green pufferfish</name>
    <name type="synonym">Chelonodon nigroviridis</name>
    <dbReference type="NCBI Taxonomy" id="99883"/>
    <lineage>
        <taxon>Eukaryota</taxon>
        <taxon>Metazoa</taxon>
        <taxon>Chordata</taxon>
        <taxon>Craniata</taxon>
        <taxon>Vertebrata</taxon>
        <taxon>Euteleostomi</taxon>
        <taxon>Actinopterygii</taxon>
        <taxon>Neopterygii</taxon>
        <taxon>Teleostei</taxon>
        <taxon>Neoteleostei</taxon>
        <taxon>Acanthomorphata</taxon>
        <taxon>Eupercaria</taxon>
        <taxon>Tetraodontiformes</taxon>
        <taxon>Tetradontoidea</taxon>
        <taxon>Tetraodontidae</taxon>
        <taxon>Tetraodon</taxon>
    </lineage>
</organism>
<feature type="compositionally biased region" description="Basic and acidic residues" evidence="2">
    <location>
        <begin position="1036"/>
        <end position="1046"/>
    </location>
</feature>
<dbReference type="KEGG" id="tng:GSTEN00008208G001"/>
<proteinExistence type="predicted"/>
<evidence type="ECO:0000256" key="2">
    <source>
        <dbReference type="SAM" id="MobiDB-lite"/>
    </source>
</evidence>
<dbReference type="OrthoDB" id="5412539at2759"/>
<feature type="compositionally biased region" description="Polar residues" evidence="2">
    <location>
        <begin position="182"/>
        <end position="196"/>
    </location>
</feature>
<feature type="domain" description="CAP-Gly" evidence="3">
    <location>
        <begin position="88"/>
        <end position="130"/>
    </location>
</feature>
<reference evidence="4" key="2">
    <citation type="submission" date="2004-02" db="EMBL/GenBank/DDBJ databases">
        <authorList>
            <consortium name="Genoscope"/>
            <consortium name="Whitehead Institute Centre for Genome Research"/>
        </authorList>
    </citation>
    <scope>NUCLEOTIDE SEQUENCE</scope>
</reference>
<dbReference type="GO" id="GO:0031122">
    <property type="term" value="P:cytoplasmic microtubule organization"/>
    <property type="evidence" value="ECO:0007669"/>
    <property type="project" value="TreeGrafter"/>
</dbReference>
<feature type="compositionally biased region" description="Basic and acidic residues" evidence="2">
    <location>
        <begin position="577"/>
        <end position="590"/>
    </location>
</feature>
<dbReference type="GO" id="GO:0035371">
    <property type="term" value="C:microtubule plus-end"/>
    <property type="evidence" value="ECO:0007669"/>
    <property type="project" value="TreeGrafter"/>
</dbReference>